<dbReference type="EMBL" id="BAAAVS010000011">
    <property type="protein sequence ID" value="GAA3027326.1"/>
    <property type="molecule type" value="Genomic_DNA"/>
</dbReference>
<dbReference type="Proteomes" id="UP001501035">
    <property type="component" value="Unassembled WGS sequence"/>
</dbReference>
<keyword evidence="1" id="KW-0812">Transmembrane</keyword>
<organism evidence="2 3">
    <name type="scientific">Gordonia defluvii</name>
    <dbReference type="NCBI Taxonomy" id="283718"/>
    <lineage>
        <taxon>Bacteria</taxon>
        <taxon>Bacillati</taxon>
        <taxon>Actinomycetota</taxon>
        <taxon>Actinomycetes</taxon>
        <taxon>Mycobacteriales</taxon>
        <taxon>Gordoniaceae</taxon>
        <taxon>Gordonia</taxon>
    </lineage>
</organism>
<evidence type="ECO:0000313" key="3">
    <source>
        <dbReference type="Proteomes" id="UP001501035"/>
    </source>
</evidence>
<keyword evidence="3" id="KW-1185">Reference proteome</keyword>
<sequence length="262" mass="26925">MTTIAPAVAAEATRAGGRRSPWWLVAVPLGVAVPVGTTYAVAAISERFATMTTTTISVSAAESTNSVYWVINLGVLILAVGAAYAQASATRGATADTERYLFGSPSTTIAARVLFYGSIAAGLALAMVIGLMTTLPRLFPVVYGTVRLASSAGLRFCWTVPLFAFCAAALGVGLAALLDSAVATVAAILLWVGIVENAIALIPNGMRVQQYMPYLNGIYGTGQQLGLSPPWGINGALAYFCGIAAVAVAGGMAAAALRRMRD</sequence>
<feature type="transmembrane region" description="Helical" evidence="1">
    <location>
        <begin position="156"/>
        <end position="176"/>
    </location>
</feature>
<feature type="transmembrane region" description="Helical" evidence="1">
    <location>
        <begin position="109"/>
        <end position="135"/>
    </location>
</feature>
<keyword evidence="1" id="KW-1133">Transmembrane helix</keyword>
<accession>A0ABP6KYU8</accession>
<feature type="transmembrane region" description="Helical" evidence="1">
    <location>
        <begin position="237"/>
        <end position="257"/>
    </location>
</feature>
<protein>
    <submittedName>
        <fullName evidence="2">ABC transporter</fullName>
    </submittedName>
</protein>
<name>A0ABP6KYU8_9ACTN</name>
<reference evidence="3" key="1">
    <citation type="journal article" date="2019" name="Int. J. Syst. Evol. Microbiol.">
        <title>The Global Catalogue of Microorganisms (GCM) 10K type strain sequencing project: providing services to taxonomists for standard genome sequencing and annotation.</title>
        <authorList>
            <consortium name="The Broad Institute Genomics Platform"/>
            <consortium name="The Broad Institute Genome Sequencing Center for Infectious Disease"/>
            <person name="Wu L."/>
            <person name="Ma J."/>
        </authorList>
    </citation>
    <scope>NUCLEOTIDE SEQUENCE [LARGE SCALE GENOMIC DNA]</scope>
    <source>
        <strain evidence="3">JCM 14234</strain>
    </source>
</reference>
<proteinExistence type="predicted"/>
<comment type="caution">
    <text evidence="2">The sequence shown here is derived from an EMBL/GenBank/DDBJ whole genome shotgun (WGS) entry which is preliminary data.</text>
</comment>
<evidence type="ECO:0000313" key="2">
    <source>
        <dbReference type="EMBL" id="GAA3027326.1"/>
    </source>
</evidence>
<gene>
    <name evidence="2" type="ORF">GCM10010528_06340</name>
</gene>
<feature type="transmembrane region" description="Helical" evidence="1">
    <location>
        <begin position="182"/>
        <end position="202"/>
    </location>
</feature>
<feature type="transmembrane region" description="Helical" evidence="1">
    <location>
        <begin position="22"/>
        <end position="45"/>
    </location>
</feature>
<evidence type="ECO:0000256" key="1">
    <source>
        <dbReference type="SAM" id="Phobius"/>
    </source>
</evidence>
<keyword evidence="1" id="KW-0472">Membrane</keyword>
<feature type="transmembrane region" description="Helical" evidence="1">
    <location>
        <begin position="66"/>
        <end position="89"/>
    </location>
</feature>
<dbReference type="RefSeq" id="WP_290704373.1">
    <property type="nucleotide sequence ID" value="NZ_BAAAVS010000011.1"/>
</dbReference>